<dbReference type="HOGENOM" id="CLU_1682634_0_0_2"/>
<feature type="compositionally biased region" description="Polar residues" evidence="1">
    <location>
        <begin position="77"/>
        <end position="87"/>
    </location>
</feature>
<feature type="compositionally biased region" description="Acidic residues" evidence="1">
    <location>
        <begin position="95"/>
        <end position="108"/>
    </location>
</feature>
<dbReference type="EMBL" id="CP002064">
    <property type="protein sequence ID" value="ADJ16962.1"/>
    <property type="molecule type" value="Genomic_DNA"/>
</dbReference>
<organism evidence="2 4">
    <name type="scientific">Halalkalicoccus jeotgali (strain DSM 18796 / CECT 7217 / JCM 14584 / KCTC 4019 / B3)</name>
    <dbReference type="NCBI Taxonomy" id="795797"/>
    <lineage>
        <taxon>Archaea</taxon>
        <taxon>Methanobacteriati</taxon>
        <taxon>Methanobacteriota</taxon>
        <taxon>Stenosarchaea group</taxon>
        <taxon>Halobacteria</taxon>
        <taxon>Halobacteriales</taxon>
        <taxon>Halococcaceae</taxon>
        <taxon>Halalkalicoccus</taxon>
    </lineage>
</organism>
<sequence>MNSNRELDQEQVDLLYDHRRMKDRGEDPVLVSEQSVDAIREVLGTSLGQRGVADPDSLDLDALAGQFIAMDRDEANETVTALSQQPETGGASPELLEDNDEGSVEDLTAEERNTAREKLESAQRMETRAPQYAEAQRQEAADILNTSHEDIDLEAL</sequence>
<proteinExistence type="predicted"/>
<accession>D8JC55</accession>
<name>D8JC55_HALJB</name>
<dbReference type="AlphaFoldDB" id="D8JC55"/>
<dbReference type="Proteomes" id="UP000000390">
    <property type="component" value="Plasmid 2"/>
</dbReference>
<geneLocation type="plasmid" evidence="2 4">
    <name>2</name>
</geneLocation>
<gene>
    <name evidence="2" type="ordered locus">HacjB3_18098</name>
    <name evidence="3" type="ordered locus">HacjB3_18253</name>
</gene>
<dbReference type="GeneID" id="9421440"/>
<dbReference type="KEGG" id="hje:HacjB3_18098"/>
<keyword evidence="2" id="KW-0614">Plasmid</keyword>
<dbReference type="PATRIC" id="fig|795797.18.peg.3525"/>
<evidence type="ECO:0000313" key="2">
    <source>
        <dbReference type="EMBL" id="ADJ16962.1"/>
    </source>
</evidence>
<dbReference type="KEGG" id="hje:HacjB3_18253"/>
<feature type="region of interest" description="Disordered" evidence="1">
    <location>
        <begin position="75"/>
        <end position="156"/>
    </location>
</feature>
<evidence type="ECO:0000313" key="3">
    <source>
        <dbReference type="EMBL" id="ADJ16993.1"/>
    </source>
</evidence>
<feature type="compositionally biased region" description="Basic and acidic residues" evidence="1">
    <location>
        <begin position="109"/>
        <end position="127"/>
    </location>
</feature>
<protein>
    <submittedName>
        <fullName evidence="2">Uncharacterized protein</fullName>
    </submittedName>
</protein>
<dbReference type="EMBL" id="CP002064">
    <property type="protein sequence ID" value="ADJ16993.1"/>
    <property type="molecule type" value="Genomic_DNA"/>
</dbReference>
<reference evidence="2 4" key="1">
    <citation type="journal article" date="2010" name="J. Bacteriol.">
        <title>Complete genome sequence of Halalkalicoccus jeotgali B3(T), an extremely halophilic archaeon.</title>
        <authorList>
            <person name="Roh S.W."/>
            <person name="Nam Y.D."/>
            <person name="Nam S.H."/>
            <person name="Choi S.H."/>
            <person name="Park H.S."/>
            <person name="Bae J.W."/>
        </authorList>
    </citation>
    <scope>NUCLEOTIDE SEQUENCE [LARGE SCALE GENOMIC DNA]</scope>
    <source>
        <strain evidence="2">B3</strain>
        <strain evidence="4">DSM 18796 / CECT 7217 / JCM 14584 / KCTC 4019 / B3</strain>
        <plasmid evidence="3 4">2</plasmid>
    </source>
</reference>
<dbReference type="RefSeq" id="WP_013199650.1">
    <property type="nucleotide sequence ID" value="NC_014299.1"/>
</dbReference>
<evidence type="ECO:0000313" key="4">
    <source>
        <dbReference type="Proteomes" id="UP000000390"/>
    </source>
</evidence>
<evidence type="ECO:0000256" key="1">
    <source>
        <dbReference type="SAM" id="MobiDB-lite"/>
    </source>
</evidence>